<comment type="function">
    <text evidence="2">Decapping enzyme for NAD-capped RNAs: specifically hydrolyzes the nicotinamide adenine dinucleotide (NAD) cap from a subset of RNAs by removing the entire NAD moiety from the 5'-end of an NAD-capped RNA.</text>
</comment>
<keyword evidence="2" id="KW-0694">RNA-binding</keyword>
<evidence type="ECO:0000313" key="5">
    <source>
        <dbReference type="Proteomes" id="UP001201812"/>
    </source>
</evidence>
<protein>
    <recommendedName>
        <fullName evidence="2">Decapping nuclease</fullName>
        <ecNumber evidence="2">3.6.1.-</ecNumber>
    </recommendedName>
</protein>
<name>A0AAD4N5I7_9BILA</name>
<comment type="subcellular location">
    <subcellularLocation>
        <location evidence="2">Nucleus</location>
    </subcellularLocation>
</comment>
<comment type="caution">
    <text evidence="4">The sequence shown here is derived from an EMBL/GenBank/DDBJ whole genome shotgun (WGS) entry which is preliminary data.</text>
</comment>
<evidence type="ECO:0000256" key="1">
    <source>
        <dbReference type="ARBA" id="ARBA00006562"/>
    </source>
</evidence>
<keyword evidence="2" id="KW-0540">Nuclease</keyword>
<dbReference type="GO" id="GO:0046872">
    <property type="term" value="F:metal ion binding"/>
    <property type="evidence" value="ECO:0007669"/>
    <property type="project" value="UniProtKB-KW"/>
</dbReference>
<dbReference type="GO" id="GO:0005829">
    <property type="term" value="C:cytosol"/>
    <property type="evidence" value="ECO:0007669"/>
    <property type="project" value="TreeGrafter"/>
</dbReference>
<accession>A0AAD4N5I7</accession>
<dbReference type="GO" id="GO:0005634">
    <property type="term" value="C:nucleus"/>
    <property type="evidence" value="ECO:0007669"/>
    <property type="project" value="UniProtKB-SubCell"/>
</dbReference>
<reference evidence="4" key="1">
    <citation type="submission" date="2022-01" db="EMBL/GenBank/DDBJ databases">
        <title>Genome Sequence Resource for Two Populations of Ditylenchus destructor, the Migratory Endoparasitic Phytonematode.</title>
        <authorList>
            <person name="Zhang H."/>
            <person name="Lin R."/>
            <person name="Xie B."/>
        </authorList>
    </citation>
    <scope>NUCLEOTIDE SEQUENCE</scope>
    <source>
        <strain evidence="4">BazhouSP</strain>
    </source>
</reference>
<keyword evidence="5" id="KW-1185">Reference proteome</keyword>
<dbReference type="GO" id="GO:0003723">
    <property type="term" value="F:RNA binding"/>
    <property type="evidence" value="ECO:0007669"/>
    <property type="project" value="UniProtKB-KW"/>
</dbReference>
<dbReference type="AlphaFoldDB" id="A0AAD4N5I7"/>
<dbReference type="EMBL" id="JAKKPZ010000008">
    <property type="protein sequence ID" value="KAI1718001.1"/>
    <property type="molecule type" value="Genomic_DNA"/>
</dbReference>
<dbReference type="Pfam" id="PF08652">
    <property type="entry name" value="RAI1"/>
    <property type="match status" value="1"/>
</dbReference>
<keyword evidence="2" id="KW-0378">Hydrolase</keyword>
<evidence type="ECO:0000259" key="3">
    <source>
        <dbReference type="Pfam" id="PF08652"/>
    </source>
</evidence>
<dbReference type="PANTHER" id="PTHR12395:SF9">
    <property type="entry name" value="DECAPPING AND EXORIBONUCLEASE PROTEIN"/>
    <property type="match status" value="1"/>
</dbReference>
<proteinExistence type="inferred from homology"/>
<keyword evidence="2" id="KW-0479">Metal-binding</keyword>
<dbReference type="GO" id="GO:0004518">
    <property type="term" value="F:nuclease activity"/>
    <property type="evidence" value="ECO:0007669"/>
    <property type="project" value="UniProtKB-KW"/>
</dbReference>
<dbReference type="GO" id="GO:0110155">
    <property type="term" value="P:NAD-cap decapping"/>
    <property type="evidence" value="ECO:0007669"/>
    <property type="project" value="TreeGrafter"/>
</dbReference>
<keyword evidence="2" id="KW-0539">Nucleus</keyword>
<comment type="cofactor">
    <cofactor evidence="2">
        <name>a divalent metal cation</name>
        <dbReference type="ChEBI" id="CHEBI:60240"/>
    </cofactor>
</comment>
<gene>
    <name evidence="4" type="ORF">DdX_06411</name>
</gene>
<dbReference type="GO" id="GO:0000166">
    <property type="term" value="F:nucleotide binding"/>
    <property type="evidence" value="ECO:0007669"/>
    <property type="project" value="UniProtKB-KW"/>
</dbReference>
<keyword evidence="2" id="KW-0547">Nucleotide-binding</keyword>
<sequence>MKYGTISANPHKYFSDWTDYPNITRVGEFSLDEQRNHTNDERASARYLLKKYSQTSILKEALDLRAGYSSWVPNSRNDKFRHIQRWIASTAQWGATLEEVVDAEIVVNRGTLERIAISPYDIRNGIKLVCRKYKGVIFMTDFNCPTRAHKEALMAQCPQSRAQEYGDHKFEQLISSPDQSGVCDSWQPVNSKVEFYAVLNADFDGLKVLYRAKIDCLSPDGNQYAEAKTQAHGLHVEAFHKKVLHWWLQTYLATVDRIVIGIRNSMGMVEKIEYMNTDSLWNYSKKGKADICFVFLKTCLKTIRNIMADLNEGDVLVVECEPGSDDFNFKVINEDENIWGGQYDIVEDFLKKRFQ</sequence>
<organism evidence="4 5">
    <name type="scientific">Ditylenchus destructor</name>
    <dbReference type="NCBI Taxonomy" id="166010"/>
    <lineage>
        <taxon>Eukaryota</taxon>
        <taxon>Metazoa</taxon>
        <taxon>Ecdysozoa</taxon>
        <taxon>Nematoda</taxon>
        <taxon>Chromadorea</taxon>
        <taxon>Rhabditida</taxon>
        <taxon>Tylenchina</taxon>
        <taxon>Tylenchomorpha</taxon>
        <taxon>Sphaerularioidea</taxon>
        <taxon>Anguinidae</taxon>
        <taxon>Anguininae</taxon>
        <taxon>Ditylenchus</taxon>
    </lineage>
</organism>
<dbReference type="EC" id="3.6.1.-" evidence="2"/>
<dbReference type="PANTHER" id="PTHR12395">
    <property type="entry name" value="DOM-3 RELATED"/>
    <property type="match status" value="1"/>
</dbReference>
<dbReference type="InterPro" id="IPR013961">
    <property type="entry name" value="RAI1"/>
</dbReference>
<comment type="similarity">
    <text evidence="1 2">Belongs to the DXO/Dom3Z family.</text>
</comment>
<evidence type="ECO:0000256" key="2">
    <source>
        <dbReference type="RuleBase" id="RU367113"/>
    </source>
</evidence>
<dbReference type="GO" id="GO:0034353">
    <property type="term" value="F:mRNA 5'-diphosphatase activity"/>
    <property type="evidence" value="ECO:0007669"/>
    <property type="project" value="TreeGrafter"/>
</dbReference>
<evidence type="ECO:0000313" key="4">
    <source>
        <dbReference type="EMBL" id="KAI1718001.1"/>
    </source>
</evidence>
<dbReference type="InterPro" id="IPR039039">
    <property type="entry name" value="RAI1-like_fam"/>
</dbReference>
<dbReference type="Proteomes" id="UP001201812">
    <property type="component" value="Unassembled WGS sequence"/>
</dbReference>
<feature type="domain" description="RAI1-like" evidence="3">
    <location>
        <begin position="25"/>
        <end position="335"/>
    </location>
</feature>
<dbReference type="GO" id="GO:0000956">
    <property type="term" value="P:nuclear-transcribed mRNA catabolic process"/>
    <property type="evidence" value="ECO:0007669"/>
    <property type="project" value="TreeGrafter"/>
</dbReference>